<name>A0A067R4G8_ZOONE</name>
<sequence>MVQESSDALASTLKREPHAASFKYQCYGLFSTISMTRIIWRPVISRSVNDAL</sequence>
<dbReference type="AlphaFoldDB" id="A0A067R4G8"/>
<dbReference type="InParanoid" id="A0A067R4G8"/>
<protein>
    <submittedName>
        <fullName evidence="1">Uncharacterized protein</fullName>
    </submittedName>
</protein>
<gene>
    <name evidence="1" type="ORF">L798_09059</name>
</gene>
<dbReference type="EMBL" id="KK852754">
    <property type="protein sequence ID" value="KDR17099.1"/>
    <property type="molecule type" value="Genomic_DNA"/>
</dbReference>
<organism evidence="1 2">
    <name type="scientific">Zootermopsis nevadensis</name>
    <name type="common">Dampwood termite</name>
    <dbReference type="NCBI Taxonomy" id="136037"/>
    <lineage>
        <taxon>Eukaryota</taxon>
        <taxon>Metazoa</taxon>
        <taxon>Ecdysozoa</taxon>
        <taxon>Arthropoda</taxon>
        <taxon>Hexapoda</taxon>
        <taxon>Insecta</taxon>
        <taxon>Pterygota</taxon>
        <taxon>Neoptera</taxon>
        <taxon>Polyneoptera</taxon>
        <taxon>Dictyoptera</taxon>
        <taxon>Blattodea</taxon>
        <taxon>Blattoidea</taxon>
        <taxon>Termitoidae</taxon>
        <taxon>Termopsidae</taxon>
        <taxon>Zootermopsis</taxon>
    </lineage>
</organism>
<evidence type="ECO:0000313" key="1">
    <source>
        <dbReference type="EMBL" id="KDR17099.1"/>
    </source>
</evidence>
<keyword evidence="2" id="KW-1185">Reference proteome</keyword>
<reference evidence="1 2" key="1">
    <citation type="journal article" date="2014" name="Nat. Commun.">
        <title>Molecular traces of alternative social organization in a termite genome.</title>
        <authorList>
            <person name="Terrapon N."/>
            <person name="Li C."/>
            <person name="Robertson H.M."/>
            <person name="Ji L."/>
            <person name="Meng X."/>
            <person name="Booth W."/>
            <person name="Chen Z."/>
            <person name="Childers C.P."/>
            <person name="Glastad K.M."/>
            <person name="Gokhale K."/>
            <person name="Gowin J."/>
            <person name="Gronenberg W."/>
            <person name="Hermansen R.A."/>
            <person name="Hu H."/>
            <person name="Hunt B.G."/>
            <person name="Huylmans A.K."/>
            <person name="Khalil S.M."/>
            <person name="Mitchell R.D."/>
            <person name="Munoz-Torres M.C."/>
            <person name="Mustard J.A."/>
            <person name="Pan H."/>
            <person name="Reese J.T."/>
            <person name="Scharf M.E."/>
            <person name="Sun F."/>
            <person name="Vogel H."/>
            <person name="Xiao J."/>
            <person name="Yang W."/>
            <person name="Yang Z."/>
            <person name="Yang Z."/>
            <person name="Zhou J."/>
            <person name="Zhu J."/>
            <person name="Brent C.S."/>
            <person name="Elsik C.G."/>
            <person name="Goodisman M.A."/>
            <person name="Liberles D.A."/>
            <person name="Roe R.M."/>
            <person name="Vargo E.L."/>
            <person name="Vilcinskas A."/>
            <person name="Wang J."/>
            <person name="Bornberg-Bauer E."/>
            <person name="Korb J."/>
            <person name="Zhang G."/>
            <person name="Liebig J."/>
        </authorList>
    </citation>
    <scope>NUCLEOTIDE SEQUENCE [LARGE SCALE GENOMIC DNA]</scope>
    <source>
        <tissue evidence="1">Whole organism</tissue>
    </source>
</reference>
<proteinExistence type="predicted"/>
<evidence type="ECO:0000313" key="2">
    <source>
        <dbReference type="Proteomes" id="UP000027135"/>
    </source>
</evidence>
<dbReference type="Proteomes" id="UP000027135">
    <property type="component" value="Unassembled WGS sequence"/>
</dbReference>
<accession>A0A067R4G8</accession>